<protein>
    <submittedName>
        <fullName evidence="1">Uncharacterized protein</fullName>
    </submittedName>
</protein>
<dbReference type="Proteomes" id="UP000236291">
    <property type="component" value="Unassembled WGS sequence"/>
</dbReference>
<name>A0A2K3N760_TRIPR</name>
<evidence type="ECO:0000313" key="1">
    <source>
        <dbReference type="EMBL" id="PNX98829.1"/>
    </source>
</evidence>
<accession>A0A2K3N760</accession>
<dbReference type="AlphaFoldDB" id="A0A2K3N760"/>
<comment type="caution">
    <text evidence="1">The sequence shown here is derived from an EMBL/GenBank/DDBJ whole genome shotgun (WGS) entry which is preliminary data.</text>
</comment>
<gene>
    <name evidence="1" type="ORF">L195_g022087</name>
</gene>
<evidence type="ECO:0000313" key="2">
    <source>
        <dbReference type="Proteomes" id="UP000236291"/>
    </source>
</evidence>
<sequence length="43" mass="5082">MANLNLEDLSIHAEEEEDGFIFDMEEEGDEQVDFMWCLIGRFL</sequence>
<reference evidence="1 2" key="1">
    <citation type="journal article" date="2014" name="Am. J. Bot.">
        <title>Genome assembly and annotation for red clover (Trifolium pratense; Fabaceae).</title>
        <authorList>
            <person name="Istvanek J."/>
            <person name="Jaros M."/>
            <person name="Krenek A."/>
            <person name="Repkova J."/>
        </authorList>
    </citation>
    <scope>NUCLEOTIDE SEQUENCE [LARGE SCALE GENOMIC DNA]</scope>
    <source>
        <strain evidence="2">cv. Tatra</strain>
        <tissue evidence="1">Young leaves</tissue>
    </source>
</reference>
<dbReference type="EMBL" id="ASHM01017098">
    <property type="protein sequence ID" value="PNX98829.1"/>
    <property type="molecule type" value="Genomic_DNA"/>
</dbReference>
<reference evidence="1 2" key="2">
    <citation type="journal article" date="2017" name="Front. Plant Sci.">
        <title>Gene Classification and Mining of Molecular Markers Useful in Red Clover (Trifolium pratense) Breeding.</title>
        <authorList>
            <person name="Istvanek J."/>
            <person name="Dluhosova J."/>
            <person name="Dluhos P."/>
            <person name="Patkova L."/>
            <person name="Nedelnik J."/>
            <person name="Repkova J."/>
        </authorList>
    </citation>
    <scope>NUCLEOTIDE SEQUENCE [LARGE SCALE GENOMIC DNA]</scope>
    <source>
        <strain evidence="2">cv. Tatra</strain>
        <tissue evidence="1">Young leaves</tissue>
    </source>
</reference>
<organism evidence="1 2">
    <name type="scientific">Trifolium pratense</name>
    <name type="common">Red clover</name>
    <dbReference type="NCBI Taxonomy" id="57577"/>
    <lineage>
        <taxon>Eukaryota</taxon>
        <taxon>Viridiplantae</taxon>
        <taxon>Streptophyta</taxon>
        <taxon>Embryophyta</taxon>
        <taxon>Tracheophyta</taxon>
        <taxon>Spermatophyta</taxon>
        <taxon>Magnoliopsida</taxon>
        <taxon>eudicotyledons</taxon>
        <taxon>Gunneridae</taxon>
        <taxon>Pentapetalae</taxon>
        <taxon>rosids</taxon>
        <taxon>fabids</taxon>
        <taxon>Fabales</taxon>
        <taxon>Fabaceae</taxon>
        <taxon>Papilionoideae</taxon>
        <taxon>50 kb inversion clade</taxon>
        <taxon>NPAAA clade</taxon>
        <taxon>Hologalegina</taxon>
        <taxon>IRL clade</taxon>
        <taxon>Trifolieae</taxon>
        <taxon>Trifolium</taxon>
    </lineage>
</organism>
<feature type="non-terminal residue" evidence="1">
    <location>
        <position position="43"/>
    </location>
</feature>
<proteinExistence type="predicted"/>